<sequence>MGYVLRTGISFCDVGGRLLFLDTIADRYFCLGLDGEAAFRSLIVRRAPAQGEGAALAGLLRSGLLVETGSDQVPCPFLPPDPPTGSLLDEAGARIRIRDVAAATAALALARRSLRRRGLHATLCRLAERKSEADEVSVRRLGGMVAAFEYTARLARSHDQCLIRSIAAAQLFRRRNLPADLIIGVRLRPFAAHAWVQTGPWLVNDRVDTVNTYTPVLSL</sequence>
<gene>
    <name evidence="2" type="ORF">C7I55_08025</name>
</gene>
<evidence type="ECO:0000313" key="3">
    <source>
        <dbReference type="Proteomes" id="UP000241167"/>
    </source>
</evidence>
<dbReference type="NCBIfam" id="NF033537">
    <property type="entry name" value="lasso_biosyn_B2"/>
    <property type="match status" value="1"/>
</dbReference>
<feature type="domain" description="Microcin J25-processing protein McjB C-terminal" evidence="1">
    <location>
        <begin position="110"/>
        <end position="217"/>
    </location>
</feature>
<dbReference type="Proteomes" id="UP000241167">
    <property type="component" value="Unassembled WGS sequence"/>
</dbReference>
<dbReference type="AlphaFoldDB" id="A0A2P7QW39"/>
<reference evidence="2 3" key="1">
    <citation type="submission" date="2018-03" db="EMBL/GenBank/DDBJ databases">
        <title>The draft genome of Sphingosinicella sp. GL-C-18.</title>
        <authorList>
            <person name="Liu L."/>
            <person name="Li L."/>
            <person name="Liang L."/>
            <person name="Zhang X."/>
            <person name="Wang T."/>
        </authorList>
    </citation>
    <scope>NUCLEOTIDE SEQUENCE [LARGE SCALE GENOMIC DNA]</scope>
    <source>
        <strain evidence="2 3">GL-C-18</strain>
    </source>
</reference>
<proteinExistence type="predicted"/>
<comment type="caution">
    <text evidence="2">The sequence shown here is derived from an EMBL/GenBank/DDBJ whole genome shotgun (WGS) entry which is preliminary data.</text>
</comment>
<protein>
    <recommendedName>
        <fullName evidence="1">Microcin J25-processing protein McjB C-terminal domain-containing protein</fullName>
    </recommendedName>
</protein>
<evidence type="ECO:0000259" key="1">
    <source>
        <dbReference type="Pfam" id="PF13471"/>
    </source>
</evidence>
<dbReference type="EMBL" id="PXYI01000002">
    <property type="protein sequence ID" value="PSJ42173.1"/>
    <property type="molecule type" value="Genomic_DNA"/>
</dbReference>
<organism evidence="2 3">
    <name type="scientific">Allosphingosinicella deserti</name>
    <dbReference type="NCBI Taxonomy" id="2116704"/>
    <lineage>
        <taxon>Bacteria</taxon>
        <taxon>Pseudomonadati</taxon>
        <taxon>Pseudomonadota</taxon>
        <taxon>Alphaproteobacteria</taxon>
        <taxon>Sphingomonadales</taxon>
        <taxon>Sphingomonadaceae</taxon>
        <taxon>Allosphingosinicella</taxon>
    </lineage>
</organism>
<dbReference type="RefSeq" id="WP_106512340.1">
    <property type="nucleotide sequence ID" value="NZ_PXYI01000002.1"/>
</dbReference>
<dbReference type="InterPro" id="IPR053521">
    <property type="entry name" value="McjB-like"/>
</dbReference>
<evidence type="ECO:0000313" key="2">
    <source>
        <dbReference type="EMBL" id="PSJ42173.1"/>
    </source>
</evidence>
<dbReference type="OrthoDB" id="119963at2"/>
<name>A0A2P7QW39_9SPHN</name>
<accession>A0A2P7QW39</accession>
<keyword evidence="3" id="KW-1185">Reference proteome</keyword>
<dbReference type="InterPro" id="IPR032708">
    <property type="entry name" value="McjB_C"/>
</dbReference>
<dbReference type="Pfam" id="PF13471">
    <property type="entry name" value="Transglut_core3"/>
    <property type="match status" value="1"/>
</dbReference>